<reference evidence="1" key="2">
    <citation type="journal article" date="2015" name="Fish Shellfish Immunol.">
        <title>Early steps in the European eel (Anguilla anguilla)-Vibrio vulnificus interaction in the gills: Role of the RtxA13 toxin.</title>
        <authorList>
            <person name="Callol A."/>
            <person name="Pajuelo D."/>
            <person name="Ebbesson L."/>
            <person name="Teles M."/>
            <person name="MacKenzie S."/>
            <person name="Amaro C."/>
        </authorList>
    </citation>
    <scope>NUCLEOTIDE SEQUENCE</scope>
</reference>
<evidence type="ECO:0000313" key="1">
    <source>
        <dbReference type="EMBL" id="JAH71622.1"/>
    </source>
</evidence>
<name>A0A0E9V0P9_ANGAN</name>
<accession>A0A0E9V0P9</accession>
<reference evidence="1" key="1">
    <citation type="submission" date="2014-11" db="EMBL/GenBank/DDBJ databases">
        <authorList>
            <person name="Amaro Gonzalez C."/>
        </authorList>
    </citation>
    <scope>NUCLEOTIDE SEQUENCE</scope>
</reference>
<dbReference type="EMBL" id="GBXM01036955">
    <property type="protein sequence ID" value="JAH71622.1"/>
    <property type="molecule type" value="Transcribed_RNA"/>
</dbReference>
<dbReference type="AlphaFoldDB" id="A0A0E9V0P9"/>
<sequence>MARVCNVCHFHHFYLRRRAFLLHKWVSAEQARQSSLNGPFRGDTCHSIIQSQPRDFWAFQFFFFFSCLTVKMDSFEP</sequence>
<protein>
    <submittedName>
        <fullName evidence="1">Uncharacterized protein</fullName>
    </submittedName>
</protein>
<proteinExistence type="predicted"/>
<organism evidence="1">
    <name type="scientific">Anguilla anguilla</name>
    <name type="common">European freshwater eel</name>
    <name type="synonym">Muraena anguilla</name>
    <dbReference type="NCBI Taxonomy" id="7936"/>
    <lineage>
        <taxon>Eukaryota</taxon>
        <taxon>Metazoa</taxon>
        <taxon>Chordata</taxon>
        <taxon>Craniata</taxon>
        <taxon>Vertebrata</taxon>
        <taxon>Euteleostomi</taxon>
        <taxon>Actinopterygii</taxon>
        <taxon>Neopterygii</taxon>
        <taxon>Teleostei</taxon>
        <taxon>Anguilliformes</taxon>
        <taxon>Anguillidae</taxon>
        <taxon>Anguilla</taxon>
    </lineage>
</organism>